<keyword evidence="2" id="KW-1133">Transmembrane helix</keyword>
<evidence type="ECO:0000256" key="1">
    <source>
        <dbReference type="SAM" id="MobiDB-lite"/>
    </source>
</evidence>
<dbReference type="EMBL" id="MIKG01000012">
    <property type="protein sequence ID" value="RAO70390.1"/>
    <property type="molecule type" value="Genomic_DNA"/>
</dbReference>
<evidence type="ECO:0000313" key="4">
    <source>
        <dbReference type="Proteomes" id="UP000249363"/>
    </source>
</evidence>
<dbReference type="OrthoDB" id="4508208at2759"/>
<name>A0A364L3K2_TALAM</name>
<organism evidence="3 4">
    <name type="scientific">Talaromyces amestolkiae</name>
    <dbReference type="NCBI Taxonomy" id="1196081"/>
    <lineage>
        <taxon>Eukaryota</taxon>
        <taxon>Fungi</taxon>
        <taxon>Dikarya</taxon>
        <taxon>Ascomycota</taxon>
        <taxon>Pezizomycotina</taxon>
        <taxon>Eurotiomycetes</taxon>
        <taxon>Eurotiomycetidae</taxon>
        <taxon>Eurotiales</taxon>
        <taxon>Trichocomaceae</taxon>
        <taxon>Talaromyces</taxon>
        <taxon>Talaromyces sect. Talaromyces</taxon>
    </lineage>
</organism>
<reference evidence="3 4" key="1">
    <citation type="journal article" date="2017" name="Biotechnol. Biofuels">
        <title>Differential beta-glucosidase expression as a function of carbon source availability in Talaromyces amestolkiae: a genomic and proteomic approach.</title>
        <authorList>
            <person name="de Eugenio L.I."/>
            <person name="Mendez-Liter J.A."/>
            <person name="Nieto-Dominguez M."/>
            <person name="Alonso L."/>
            <person name="Gil-Munoz J."/>
            <person name="Barriuso J."/>
            <person name="Prieto A."/>
            <person name="Martinez M.J."/>
        </authorList>
    </citation>
    <scope>NUCLEOTIDE SEQUENCE [LARGE SCALE GENOMIC DNA]</scope>
    <source>
        <strain evidence="3 4">CIB</strain>
    </source>
</reference>
<dbReference type="RefSeq" id="XP_040734906.1">
    <property type="nucleotide sequence ID" value="XM_040878985.1"/>
</dbReference>
<feature type="transmembrane region" description="Helical" evidence="2">
    <location>
        <begin position="84"/>
        <end position="108"/>
    </location>
</feature>
<evidence type="ECO:0008006" key="5">
    <source>
        <dbReference type="Google" id="ProtNLM"/>
    </source>
</evidence>
<dbReference type="STRING" id="1196081.A0A364L3K2"/>
<dbReference type="AlphaFoldDB" id="A0A364L3K2"/>
<keyword evidence="2" id="KW-0472">Membrane</keyword>
<evidence type="ECO:0000313" key="3">
    <source>
        <dbReference type="EMBL" id="RAO70390.1"/>
    </source>
</evidence>
<keyword evidence="4" id="KW-1185">Reference proteome</keyword>
<sequence>MSNHYSLKAGKPLSWSRDWDGLQVVHDQNADGLQAVGDQTADGLQALYRNSNQGYPGYNSPSQIGTNGEKGGTRRICGLRATSFWLVCVIVILIVGGGVGGGIGGWLASRKLDYSISSQTPPNTATPTPTSTKTISTTTSTTSVSTPASTSTSISTDICPSANGTTLTETLGSLKYRIICDSDFSGSGKITLSSIVLATFDQCLSFCNTMNYFQSRTDVGCTYNVQGTGSQTPGTCWCLGGENKTIVSDVGNVIAVPM</sequence>
<dbReference type="Proteomes" id="UP000249363">
    <property type="component" value="Unassembled WGS sequence"/>
</dbReference>
<comment type="caution">
    <text evidence="3">The sequence shown here is derived from an EMBL/GenBank/DDBJ whole genome shotgun (WGS) entry which is preliminary data.</text>
</comment>
<feature type="region of interest" description="Disordered" evidence="1">
    <location>
        <begin position="118"/>
        <end position="148"/>
    </location>
</feature>
<accession>A0A364L3K2</accession>
<keyword evidence="2" id="KW-0812">Transmembrane</keyword>
<evidence type="ECO:0000256" key="2">
    <source>
        <dbReference type="SAM" id="Phobius"/>
    </source>
</evidence>
<proteinExistence type="predicted"/>
<protein>
    <recommendedName>
        <fullName evidence="5">Apple domain-containing protein</fullName>
    </recommendedName>
</protein>
<gene>
    <name evidence="3" type="ORF">BHQ10_006402</name>
</gene>
<dbReference type="GeneID" id="63795618"/>